<sequence>MYQSVCQRGHEIRSSADRTVSGYCRSCKRDDDRRDRIAKRAALDVVRVFEAAGVRFVDNGQPVAAEEVAAQIAAVFGPQV</sequence>
<dbReference type="EMBL" id="CP027541">
    <property type="protein sequence ID" value="AWT53849.1"/>
    <property type="molecule type" value="Genomic_DNA"/>
</dbReference>
<reference evidence="2" key="2">
    <citation type="submission" date="2018-03" db="EMBL/GenBank/DDBJ databases">
        <authorList>
            <person name="Derbyshire K."/>
            <person name="Gray T.A."/>
            <person name="Champion M."/>
        </authorList>
    </citation>
    <scope>NUCLEOTIDE SEQUENCE [LARGE SCALE GENOMIC DNA]</scope>
    <source>
        <strain evidence="2">MKD8</strain>
    </source>
</reference>
<proteinExistence type="predicted"/>
<accession>A0A2U9PQ09</accession>
<evidence type="ECO:0000313" key="1">
    <source>
        <dbReference type="EMBL" id="AWT53849.1"/>
    </source>
</evidence>
<dbReference type="Proteomes" id="UP000011200">
    <property type="component" value="Chromosome"/>
</dbReference>
<protein>
    <submittedName>
        <fullName evidence="1">Uncharacterized protein</fullName>
    </submittedName>
</protein>
<dbReference type="AlphaFoldDB" id="A0A2U9PQ09"/>
<organism evidence="1 2">
    <name type="scientific">Mycolicibacterium smegmatis (strain MKD8)</name>
    <name type="common">Mycobacterium smegmatis</name>
    <dbReference type="NCBI Taxonomy" id="1214915"/>
    <lineage>
        <taxon>Bacteria</taxon>
        <taxon>Bacillati</taxon>
        <taxon>Actinomycetota</taxon>
        <taxon>Actinomycetes</taxon>
        <taxon>Mycobacteriales</taxon>
        <taxon>Mycobacteriaceae</taxon>
        <taxon>Mycolicibacterium</taxon>
    </lineage>
</organism>
<name>A0A2U9PQ09_MYCSE</name>
<reference evidence="1 2" key="1">
    <citation type="journal article" date="2013" name="Genome Announc.">
        <title>Draft genome sequence of MKD8, a conjugal recipient Mycobacterium smegmatis strain.</title>
        <authorList>
            <person name="Gray T.A."/>
            <person name="Palumbo M.J."/>
            <person name="Derbyshire K.M."/>
        </authorList>
    </citation>
    <scope>NUCLEOTIDE SEQUENCE [LARGE SCALE GENOMIC DNA]</scope>
    <source>
        <strain evidence="1 2">MKD8</strain>
    </source>
</reference>
<dbReference type="RefSeq" id="WP_036453137.1">
    <property type="nucleotide sequence ID" value="NZ_CP027541.1"/>
</dbReference>
<evidence type="ECO:0000313" key="2">
    <source>
        <dbReference type="Proteomes" id="UP000011200"/>
    </source>
</evidence>
<gene>
    <name evidence="1" type="ORF">D806_028750</name>
</gene>